<accession>A0A4P6K0N0</accession>
<evidence type="ECO:0000313" key="2">
    <source>
        <dbReference type="EMBL" id="QBD81609.1"/>
    </source>
</evidence>
<dbReference type="Proteomes" id="UP000290365">
    <property type="component" value="Chromosome"/>
</dbReference>
<sequence length="123" mass="14094">MSNTLTTIHNVQVLVCAPDGDKLKSESDARDLIGDAWYEGAKMVLIPVERLTEDFFKLKTGLAGQFIQKFVTYRLPLVILGDISQYVEQSRALRDFVYESNKGDQVWFLPELEELNDRLSRPQ</sequence>
<proteinExistence type="predicted"/>
<reference evidence="2 3" key="1">
    <citation type="submission" date="2019-01" db="EMBL/GenBank/DDBJ databases">
        <title>Ktedonosporobacter rubrisoli SCAWS-G2.</title>
        <authorList>
            <person name="Huang Y."/>
            <person name="Yan B."/>
        </authorList>
    </citation>
    <scope>NUCLEOTIDE SEQUENCE [LARGE SCALE GENOMIC DNA]</scope>
    <source>
        <strain evidence="2 3">SCAWS-G2</strain>
    </source>
</reference>
<dbReference type="RefSeq" id="WP_129892670.1">
    <property type="nucleotide sequence ID" value="NZ_CP035758.1"/>
</dbReference>
<protein>
    <submittedName>
        <fullName evidence="2">DUF4180 domain-containing protein</fullName>
    </submittedName>
</protein>
<evidence type="ECO:0000313" key="3">
    <source>
        <dbReference type="Proteomes" id="UP000290365"/>
    </source>
</evidence>
<keyword evidence="3" id="KW-1185">Reference proteome</keyword>
<dbReference type="AlphaFoldDB" id="A0A4P6K0N0"/>
<evidence type="ECO:0000259" key="1">
    <source>
        <dbReference type="Pfam" id="PF13788"/>
    </source>
</evidence>
<dbReference type="KEGG" id="kbs:EPA93_38815"/>
<name>A0A4P6K0N0_KTERU</name>
<feature type="domain" description="DUF4180" evidence="1">
    <location>
        <begin position="9"/>
        <end position="119"/>
    </location>
</feature>
<gene>
    <name evidence="2" type="ORF">EPA93_38815</name>
</gene>
<dbReference type="Pfam" id="PF13788">
    <property type="entry name" value="DUF4180"/>
    <property type="match status" value="1"/>
</dbReference>
<dbReference type="InterPro" id="IPR025438">
    <property type="entry name" value="DUF4180"/>
</dbReference>
<dbReference type="OrthoDB" id="8595425at2"/>
<dbReference type="EMBL" id="CP035758">
    <property type="protein sequence ID" value="QBD81609.1"/>
    <property type="molecule type" value="Genomic_DNA"/>
</dbReference>
<organism evidence="2 3">
    <name type="scientific">Ktedonosporobacter rubrisoli</name>
    <dbReference type="NCBI Taxonomy" id="2509675"/>
    <lineage>
        <taxon>Bacteria</taxon>
        <taxon>Bacillati</taxon>
        <taxon>Chloroflexota</taxon>
        <taxon>Ktedonobacteria</taxon>
        <taxon>Ktedonobacterales</taxon>
        <taxon>Ktedonosporobacteraceae</taxon>
        <taxon>Ktedonosporobacter</taxon>
    </lineage>
</organism>